<evidence type="ECO:0000256" key="8">
    <source>
        <dbReference type="SAM" id="Phobius"/>
    </source>
</evidence>
<dbReference type="InterPro" id="IPR037245">
    <property type="entry name" value="FIP-RBD_C_sf"/>
</dbReference>
<proteinExistence type="predicted"/>
<dbReference type="SUPFAM" id="SSF144270">
    <property type="entry name" value="Eferin C-derminal domain-like"/>
    <property type="match status" value="1"/>
</dbReference>
<keyword evidence="8" id="KW-1133">Transmembrane helix</keyword>
<feature type="transmembrane region" description="Helical" evidence="8">
    <location>
        <begin position="12"/>
        <end position="34"/>
    </location>
</feature>
<dbReference type="InterPro" id="IPR037789">
    <property type="entry name" value="FIP_classI"/>
</dbReference>
<dbReference type="Gene3D" id="2.60.40.150">
    <property type="entry name" value="C2 domain"/>
    <property type="match status" value="1"/>
</dbReference>
<dbReference type="Pfam" id="PF00168">
    <property type="entry name" value="C2"/>
    <property type="match status" value="1"/>
</dbReference>
<dbReference type="WBParaSite" id="EEL_0000716301-mRNA-1">
    <property type="protein sequence ID" value="EEL_0000716301-mRNA-1"/>
    <property type="gene ID" value="EEL_0000716301"/>
</dbReference>
<evidence type="ECO:0000259" key="9">
    <source>
        <dbReference type="PROSITE" id="PS50004"/>
    </source>
</evidence>
<dbReference type="AlphaFoldDB" id="A0A0R3RY26"/>
<dbReference type="GO" id="GO:0045055">
    <property type="term" value="P:regulated exocytosis"/>
    <property type="evidence" value="ECO:0007669"/>
    <property type="project" value="TreeGrafter"/>
</dbReference>
<evidence type="ECO:0000256" key="4">
    <source>
        <dbReference type="ARBA" id="ARBA00022753"/>
    </source>
</evidence>
<evidence type="ECO:0000256" key="1">
    <source>
        <dbReference type="ARBA" id="ARBA00004172"/>
    </source>
</evidence>
<dbReference type="Proteomes" id="UP000050640">
    <property type="component" value="Unplaced"/>
</dbReference>
<evidence type="ECO:0000256" key="3">
    <source>
        <dbReference type="ARBA" id="ARBA00022553"/>
    </source>
</evidence>
<dbReference type="SMART" id="SM00239">
    <property type="entry name" value="C2"/>
    <property type="match status" value="1"/>
</dbReference>
<evidence type="ECO:0000256" key="7">
    <source>
        <dbReference type="SAM" id="MobiDB-lite"/>
    </source>
</evidence>
<keyword evidence="4" id="KW-0967">Endosome</keyword>
<feature type="domain" description="FIP-RBD" evidence="10">
    <location>
        <begin position="399"/>
        <end position="461"/>
    </location>
</feature>
<keyword evidence="2" id="KW-0813">Transport</keyword>
<keyword evidence="6" id="KW-0175">Coiled coil</keyword>
<feature type="domain" description="C2" evidence="9">
    <location>
        <begin position="34"/>
        <end position="151"/>
    </location>
</feature>
<evidence type="ECO:0000313" key="11">
    <source>
        <dbReference type="Proteomes" id="UP000050640"/>
    </source>
</evidence>
<accession>A0A0R3RY26</accession>
<keyword evidence="3" id="KW-0597">Phosphoprotein</keyword>
<protein>
    <submittedName>
        <fullName evidence="12">FIP-RBD domain-containing protein</fullName>
    </submittedName>
</protein>
<evidence type="ECO:0000256" key="5">
    <source>
        <dbReference type="ARBA" id="ARBA00022927"/>
    </source>
</evidence>
<dbReference type="GO" id="GO:0055037">
    <property type="term" value="C:recycling endosome"/>
    <property type="evidence" value="ECO:0007669"/>
    <property type="project" value="UniProtKB-SubCell"/>
</dbReference>
<dbReference type="PANTHER" id="PTHR15746">
    <property type="entry name" value="RAB11-RELATED"/>
    <property type="match status" value="1"/>
</dbReference>
<evidence type="ECO:0000313" key="12">
    <source>
        <dbReference type="WBParaSite" id="EEL_0000716301-mRNA-1"/>
    </source>
</evidence>
<name>A0A0R3RY26_9BILA</name>
<organism evidence="11 12">
    <name type="scientific">Elaeophora elaphi</name>
    <dbReference type="NCBI Taxonomy" id="1147741"/>
    <lineage>
        <taxon>Eukaryota</taxon>
        <taxon>Metazoa</taxon>
        <taxon>Ecdysozoa</taxon>
        <taxon>Nematoda</taxon>
        <taxon>Chromadorea</taxon>
        <taxon>Rhabditida</taxon>
        <taxon>Spirurina</taxon>
        <taxon>Spiruromorpha</taxon>
        <taxon>Filarioidea</taxon>
        <taxon>Onchocercidae</taxon>
        <taxon>Elaeophora</taxon>
    </lineage>
</organism>
<keyword evidence="8" id="KW-0812">Transmembrane</keyword>
<keyword evidence="5" id="KW-0653">Protein transport</keyword>
<dbReference type="InterPro" id="IPR019018">
    <property type="entry name" value="Rab-bd_FIP-RBD"/>
</dbReference>
<dbReference type="InterPro" id="IPR000008">
    <property type="entry name" value="C2_dom"/>
</dbReference>
<dbReference type="PANTHER" id="PTHR15746:SF23">
    <property type="entry name" value="RAB11 INTERACTING PROTEIN, ISOFORM A"/>
    <property type="match status" value="1"/>
</dbReference>
<comment type="subcellular location">
    <subcellularLocation>
        <location evidence="1">Recycling endosome</location>
    </subcellularLocation>
</comment>
<dbReference type="GO" id="GO:0031267">
    <property type="term" value="F:small GTPase binding"/>
    <property type="evidence" value="ECO:0007669"/>
    <property type="project" value="InterPro"/>
</dbReference>
<dbReference type="SUPFAM" id="SSF49562">
    <property type="entry name" value="C2 domain (Calcium/lipid-binding domain, CaLB)"/>
    <property type="match status" value="1"/>
</dbReference>
<dbReference type="Pfam" id="PF09457">
    <property type="entry name" value="RBD-FIP"/>
    <property type="match status" value="1"/>
</dbReference>
<dbReference type="GO" id="GO:0015031">
    <property type="term" value="P:protein transport"/>
    <property type="evidence" value="ECO:0007669"/>
    <property type="project" value="UniProtKB-KW"/>
</dbReference>
<dbReference type="Gene3D" id="1.20.5.2440">
    <property type="match status" value="1"/>
</dbReference>
<dbReference type="PROSITE" id="PS50004">
    <property type="entry name" value="C2"/>
    <property type="match status" value="1"/>
</dbReference>
<dbReference type="PROSITE" id="PS51511">
    <property type="entry name" value="FIP_RBD"/>
    <property type="match status" value="1"/>
</dbReference>
<dbReference type="STRING" id="1147741.A0A0R3RY26"/>
<feature type="region of interest" description="Disordered" evidence="7">
    <location>
        <begin position="375"/>
        <end position="396"/>
    </location>
</feature>
<reference evidence="12" key="1">
    <citation type="submission" date="2017-02" db="UniProtKB">
        <authorList>
            <consortium name="WormBaseParasite"/>
        </authorList>
    </citation>
    <scope>IDENTIFICATION</scope>
</reference>
<feature type="compositionally biased region" description="Low complexity" evidence="7">
    <location>
        <begin position="386"/>
        <end position="396"/>
    </location>
</feature>
<dbReference type="InterPro" id="IPR035892">
    <property type="entry name" value="C2_domain_sf"/>
</dbReference>
<sequence length="484" mass="53564">MIIQVGRNSVSGVHFAVYGVAFFFDYGIAFTIVISGQEKQDQESFMANFNNLVVTVVSARGLTLKSHNKLEAFVNLIISGKGNWKSKVQTDIIRTTADCRWDQRCEFTLNDMDSTLTAIVNHRTVLGTTDCIGAVELPLHSLVHVRMPTWYRLCKKGKYDSNGQQTKYRGEICLKFEFTNKVCTTTTKNLSASSLSINALHGNKLKIKPNLVQNCIIDFYRYYWYPMYMLIYPLLSTIISNTGNFSVSSGSSKLDTLKRKIRFGKNKNSHVPDTASLISLPQYGRRRSSLCEVCPTIPKSDHTSTMDLNRDGLITPPAAATDITTHYATLPYSSQNTVAPLGIDGVLFGSQHTSISSNRNSLNSSPIPIAGEIDGSESPAIVPRPRSATSSGFGSSRSTVINGSDLASIPHCRSREELLRNINDLRNELARKDAKINDLQDYIGKLLARIMEKSPEVLEVKASRDIAIASDWLTGKMGKKIAPF</sequence>
<evidence type="ECO:0000256" key="2">
    <source>
        <dbReference type="ARBA" id="ARBA00022448"/>
    </source>
</evidence>
<evidence type="ECO:0000259" key="10">
    <source>
        <dbReference type="PROSITE" id="PS51511"/>
    </source>
</evidence>
<keyword evidence="8" id="KW-0472">Membrane</keyword>
<feature type="coiled-coil region" evidence="6">
    <location>
        <begin position="415"/>
        <end position="442"/>
    </location>
</feature>
<evidence type="ECO:0000256" key="6">
    <source>
        <dbReference type="SAM" id="Coils"/>
    </source>
</evidence>
<keyword evidence="11" id="KW-1185">Reference proteome</keyword>